<sequence>MDVFIPKEQKPHIILQIQEAGDIMIYLDNAATTYPKPKSVYKNVMDAMTKYGANPGRGSHAMAIEGARVIYETRELLAELFNLDDPMKVILTFNATDGLNMAIKGILRPGDHVVTTAMEHNSVLRPIKELENIGVENTIVSCSHEGKINVQDIEAAIKTNTRMVVTTHVSNLTGTIFPIEKIGEMCKRRNVLYLVDGSQSAGVLEIDMQKQHIDFLAVPGHKGLLGPQGTGALLINSDAEIKELKEGGTGSESSNPHQPNFYPDKLEAGTHNLPGIAGLNAGLKYILNKGTKSILSHEKNILETFINEMRKNPKIVIYGPEDINDRSGVVPVNIAGMDSSEVAYILDTEYNIAVRPGLHCAPLAHKTIGTENIGAVRFGIGPFTKRSDVIAAVKALNEISER</sequence>
<comment type="similarity">
    <text evidence="2">Belongs to the class-V pyridoxal-phosphate-dependent aminotransferase family. Csd subfamily.</text>
</comment>
<keyword evidence="4" id="KW-0663">Pyridoxal phosphate</keyword>
<feature type="domain" description="Aminotransferase class V" evidence="6">
    <location>
        <begin position="25"/>
        <end position="389"/>
    </location>
</feature>
<dbReference type="InterPro" id="IPR015422">
    <property type="entry name" value="PyrdxlP-dep_Trfase_small"/>
</dbReference>
<gene>
    <name evidence="7" type="primary">sufS_19</name>
    <name evidence="7" type="ORF">SDC9_58577</name>
</gene>
<comment type="caution">
    <text evidence="7">The sequence shown here is derived from an EMBL/GenBank/DDBJ whole genome shotgun (WGS) entry which is preliminary data.</text>
</comment>
<dbReference type="InterPro" id="IPR010969">
    <property type="entry name" value="Cys_dSase-rel_unknwn_funct"/>
</dbReference>
<accession>A0A644X7S8</accession>
<protein>
    <recommendedName>
        <fullName evidence="3">cysteine desulfurase</fullName>
        <ecNumber evidence="3">2.8.1.7</ecNumber>
    </recommendedName>
</protein>
<evidence type="ECO:0000256" key="5">
    <source>
        <dbReference type="ARBA" id="ARBA00050776"/>
    </source>
</evidence>
<dbReference type="NCBIfam" id="TIGR01977">
    <property type="entry name" value="am_tr_V_EF2568"/>
    <property type="match status" value="1"/>
</dbReference>
<evidence type="ECO:0000256" key="2">
    <source>
        <dbReference type="ARBA" id="ARBA00010447"/>
    </source>
</evidence>
<dbReference type="GO" id="GO:0031071">
    <property type="term" value="F:cysteine desulfurase activity"/>
    <property type="evidence" value="ECO:0007669"/>
    <property type="project" value="UniProtKB-EC"/>
</dbReference>
<evidence type="ECO:0000256" key="3">
    <source>
        <dbReference type="ARBA" id="ARBA00012239"/>
    </source>
</evidence>
<dbReference type="AlphaFoldDB" id="A0A644X7S8"/>
<name>A0A644X7S8_9ZZZZ</name>
<dbReference type="Pfam" id="PF00266">
    <property type="entry name" value="Aminotran_5"/>
    <property type="match status" value="1"/>
</dbReference>
<dbReference type="SUPFAM" id="SSF53383">
    <property type="entry name" value="PLP-dependent transferases"/>
    <property type="match status" value="1"/>
</dbReference>
<evidence type="ECO:0000259" key="6">
    <source>
        <dbReference type="Pfam" id="PF00266"/>
    </source>
</evidence>
<dbReference type="InterPro" id="IPR016454">
    <property type="entry name" value="Cysteine_dSase"/>
</dbReference>
<reference evidence="7" key="1">
    <citation type="submission" date="2019-08" db="EMBL/GenBank/DDBJ databases">
        <authorList>
            <person name="Kucharzyk K."/>
            <person name="Murdoch R.W."/>
            <person name="Higgins S."/>
            <person name="Loffler F."/>
        </authorList>
    </citation>
    <scope>NUCLEOTIDE SEQUENCE</scope>
</reference>
<dbReference type="Gene3D" id="3.90.1150.10">
    <property type="entry name" value="Aspartate Aminotransferase, domain 1"/>
    <property type="match status" value="1"/>
</dbReference>
<proteinExistence type="inferred from homology"/>
<comment type="catalytic activity">
    <reaction evidence="5">
        <text>(sulfur carrier)-H + L-cysteine = (sulfur carrier)-SH + L-alanine</text>
        <dbReference type="Rhea" id="RHEA:43892"/>
        <dbReference type="Rhea" id="RHEA-COMP:14737"/>
        <dbReference type="Rhea" id="RHEA-COMP:14739"/>
        <dbReference type="ChEBI" id="CHEBI:29917"/>
        <dbReference type="ChEBI" id="CHEBI:35235"/>
        <dbReference type="ChEBI" id="CHEBI:57972"/>
        <dbReference type="ChEBI" id="CHEBI:64428"/>
        <dbReference type="EC" id="2.8.1.7"/>
    </reaction>
</comment>
<evidence type="ECO:0000313" key="7">
    <source>
        <dbReference type="EMBL" id="MPM12225.1"/>
    </source>
</evidence>
<dbReference type="InterPro" id="IPR015424">
    <property type="entry name" value="PyrdxlP-dep_Trfase"/>
</dbReference>
<dbReference type="EMBL" id="VSSQ01001939">
    <property type="protein sequence ID" value="MPM12225.1"/>
    <property type="molecule type" value="Genomic_DNA"/>
</dbReference>
<evidence type="ECO:0000256" key="4">
    <source>
        <dbReference type="ARBA" id="ARBA00022898"/>
    </source>
</evidence>
<dbReference type="Gene3D" id="3.40.640.10">
    <property type="entry name" value="Type I PLP-dependent aspartate aminotransferase-like (Major domain)"/>
    <property type="match status" value="1"/>
</dbReference>
<organism evidence="7">
    <name type="scientific">bioreactor metagenome</name>
    <dbReference type="NCBI Taxonomy" id="1076179"/>
    <lineage>
        <taxon>unclassified sequences</taxon>
        <taxon>metagenomes</taxon>
        <taxon>ecological metagenomes</taxon>
    </lineage>
</organism>
<keyword evidence="7" id="KW-0808">Transferase</keyword>
<dbReference type="PANTHER" id="PTHR43586">
    <property type="entry name" value="CYSTEINE DESULFURASE"/>
    <property type="match status" value="1"/>
</dbReference>
<dbReference type="PANTHER" id="PTHR43586:SF4">
    <property type="entry name" value="ISOPENICILLIN N EPIMERASE"/>
    <property type="match status" value="1"/>
</dbReference>
<dbReference type="InterPro" id="IPR000192">
    <property type="entry name" value="Aminotrans_V_dom"/>
</dbReference>
<comment type="cofactor">
    <cofactor evidence="1">
        <name>pyridoxal 5'-phosphate</name>
        <dbReference type="ChEBI" id="CHEBI:597326"/>
    </cofactor>
</comment>
<dbReference type="PIRSF" id="PIRSF005572">
    <property type="entry name" value="NifS"/>
    <property type="match status" value="1"/>
</dbReference>
<dbReference type="EC" id="2.8.1.7" evidence="3"/>
<evidence type="ECO:0000256" key="1">
    <source>
        <dbReference type="ARBA" id="ARBA00001933"/>
    </source>
</evidence>
<dbReference type="InterPro" id="IPR015421">
    <property type="entry name" value="PyrdxlP-dep_Trfase_major"/>
</dbReference>